<feature type="region of interest" description="Disordered" evidence="1">
    <location>
        <begin position="206"/>
        <end position="230"/>
    </location>
</feature>
<protein>
    <submittedName>
        <fullName evidence="2">Uncharacterized protein</fullName>
    </submittedName>
</protein>
<organism evidence="2">
    <name type="scientific">Percolomonas cosmopolitus</name>
    <dbReference type="NCBI Taxonomy" id="63605"/>
    <lineage>
        <taxon>Eukaryota</taxon>
        <taxon>Discoba</taxon>
        <taxon>Heterolobosea</taxon>
        <taxon>Tetramitia</taxon>
        <taxon>Eutetramitia</taxon>
        <taxon>Percolomonadidae</taxon>
        <taxon>Percolomonas</taxon>
    </lineage>
</organism>
<feature type="compositionally biased region" description="Basic and acidic residues" evidence="1">
    <location>
        <begin position="1624"/>
        <end position="1635"/>
    </location>
</feature>
<feature type="compositionally biased region" description="Basic residues" evidence="1">
    <location>
        <begin position="1643"/>
        <end position="1652"/>
    </location>
</feature>
<evidence type="ECO:0000256" key="1">
    <source>
        <dbReference type="SAM" id="MobiDB-lite"/>
    </source>
</evidence>
<feature type="compositionally biased region" description="Basic and acidic residues" evidence="1">
    <location>
        <begin position="1655"/>
        <end position="1664"/>
    </location>
</feature>
<feature type="region of interest" description="Disordered" evidence="1">
    <location>
        <begin position="1"/>
        <end position="42"/>
    </location>
</feature>
<sequence length="1758" mass="203295">MPQRRHSLFKRRSSSYYQDDNEDATADLTTTHFGDDDDDSSDDVQFHDLSIEEQRAMANFIVSDVRHGAGAAHRAGANDFLDEQDIDYDFQVDDEVEKRIQRETQADSSGDEIFLQCGVKNVKICEREVPLGCMRRILHFIGIYPHWFGSNLRLVSQEWYRLLHLEEYLWRRLGGISNDAVSSTGADSPGREGLCIDVIYRGGKRGQHERDDADTEIATHTRNRTSSPDHEGLFSVPKPFYALGYDPNEKTLTPQLFRRSPYEYLVTKIDFSRVTKFRFDYLGMDDVQSTLYALFRWDRQQNQLEELDIHYPIAFHSALPSNVIDLTNSDWDVFSDVVKCFPNLKVVRFINFQISLDHSPSFVHKTSMKGIKPDQRVQVEVMYILNEASSFFELRVLRAVEQQLVGGTDTCRYSFHEWTNYLRSEEFDLDSIRLKYFPNSISSTPKQASLMNCAIMTDFTTEEDREKFITFLHKQCGVLVQAKNVIAALHLCEDARTPLFLLENFSPTIRMDYVDHNHDGILNHAVKEWPQVDLIKELVSTFSCPVLLETAYHPFESLMSASWMQTTKILAYLVDEMVAQYESQSVEWVRGALSDSLVNVCRFVLEYDFNAVPTHSSHHNLQNHHTNIKENIVSQYISECPRQVDMGFRFVDNVSLADLLCMYAEDYELLSPHLVSYLERQPQEKVNHSFKLLSQRSNCDFAMAFLVRSGLPLPPAWCVAKILRNNPKLLRNYFKDNMPRMTSLFRDSLELEHIAQSNDDDPPLLHRVCESACLDLLEYLVELHGEDLKKHFTDVHKSTKNNVLHYVVMNDVGESESLRQDRTDTLLYLLNKLPNASGYIQQGNLDDTTPGMVTTLKRLKSELENFENEDPPDLTDIVNRRSIALCHKEIPTEIMHHIFNFVSPYPDYFRLRSVCSSLQLEIEEYYCDVVRNLDLIYRGEPNVKPFTHSGYPDYHVGPQVYLYNPFLYMRECFPVVTHLRIDFNDDLKGQLTRMIGSHTKHPMPVQNLDIHWPVWDKPKPLTRKMLLDYFEILSQLPNFKMLTLQNFPFDTHFSLGFVEKPKFDVTFRGCFSTERDVFPAWLKIEQPLSTYTEKDIIEWLDFLWKQEVIAPDLIHEFKGTQILLYAVQHNKCRLVDYLKSHGMRVDRSEIVQCYSKHEFDAAERIIQKYKEHIAAFSQEEGSIFTIACLSRAQAAHLIFLLNSWPALVNDENLTETLQSWISFNGYFSVLEHIFALRNEVVAAEKNGENINALSERMNPIGDDHKAQTPQIHSIPEASDDQLITIDGEDDEILFLDLDADESDDHSEEHSGCMTKEQVQHMLDLVFYLTLNPELDIEADKFWFNTIIQSIPDRLVNVNVPAACSEEEHNVQLTHILIAANCGELIMMLLDRKNIKCDDACIMLAAQHLTHRKCISALIEECTPTEFLLDKCADIAVQEGNDEFLAQLFTKHWNDLSNDTKRALVCKKPEHLRRWDLQSGGKMEGFVETLKDEELFKHAVSLENFPTVFESIASSGYETLFKHILNRKENVAKYLETHSAYLNNNIFHFALNPKDVSSATSCLLLMASLLKRFDHERAVALLQEKNTEGKTPMEDCRLQDLLEHTEEYIENAKFQRPKRSKKRSRSDVDTLPHRDVDDDEEHGHSRKKRRISTRSRNYEISDKKAAAPRSSAKRTPVSDEDADNGEDGAFQLDTYELSDSDEEMPDDLVDEKELEEEDMDEEDDYAAEDLIPEDDDEIVHLADSDDGEDVDDDFEFEDI</sequence>
<evidence type="ECO:0000313" key="2">
    <source>
        <dbReference type="EMBL" id="CAD9077154.1"/>
    </source>
</evidence>
<proteinExistence type="predicted"/>
<reference evidence="2" key="1">
    <citation type="submission" date="2021-01" db="EMBL/GenBank/DDBJ databases">
        <authorList>
            <person name="Corre E."/>
            <person name="Pelletier E."/>
            <person name="Niang G."/>
            <person name="Scheremetjew M."/>
            <person name="Finn R."/>
            <person name="Kale V."/>
            <person name="Holt S."/>
            <person name="Cochrane G."/>
            <person name="Meng A."/>
            <person name="Brown T."/>
            <person name="Cohen L."/>
        </authorList>
    </citation>
    <scope>NUCLEOTIDE SEQUENCE</scope>
    <source>
        <strain evidence="2">WS</strain>
    </source>
</reference>
<gene>
    <name evidence="2" type="ORF">PCOS0759_LOCUS385</name>
</gene>
<name>A0A7S1KL44_9EUKA</name>
<feature type="compositionally biased region" description="Acidic residues" evidence="1">
    <location>
        <begin position="1695"/>
        <end position="1735"/>
    </location>
</feature>
<feature type="compositionally biased region" description="Basic residues" evidence="1">
    <location>
        <begin position="1"/>
        <end position="13"/>
    </location>
</feature>
<accession>A0A7S1KL44</accession>
<dbReference type="EMBL" id="HBGD01000502">
    <property type="protein sequence ID" value="CAD9077154.1"/>
    <property type="molecule type" value="Transcribed_RNA"/>
</dbReference>
<feature type="compositionally biased region" description="Basic residues" evidence="1">
    <location>
        <begin position="1614"/>
        <end position="1623"/>
    </location>
</feature>
<feature type="region of interest" description="Disordered" evidence="1">
    <location>
        <begin position="1611"/>
        <end position="1735"/>
    </location>
</feature>